<keyword evidence="2" id="KW-1185">Reference proteome</keyword>
<proteinExistence type="predicted"/>
<name>A0ABX8JAW9_9BACT</name>
<evidence type="ECO:0000313" key="2">
    <source>
        <dbReference type="Proteomes" id="UP000683557"/>
    </source>
</evidence>
<accession>A0ABX8JAW9</accession>
<sequence length="157" mass="18117">MNTKIIDMTASMIKNKLGTVTDLPVELANTIANVYYKYCKILVEEANRNQHRGDYIPNSITRERGSIANNMFEWMEKVERLSVICNSTIPETVNILRQIRDNEPPGSPMYSMLVEVEINTYKYNIKDAISKSPLRAKIERKFSKVDEIPNLIDFIEV</sequence>
<organism evidence="1 2">
    <name type="scientific">Geomonas oryzisoli</name>
    <dbReference type="NCBI Taxonomy" id="2847992"/>
    <lineage>
        <taxon>Bacteria</taxon>
        <taxon>Pseudomonadati</taxon>
        <taxon>Thermodesulfobacteriota</taxon>
        <taxon>Desulfuromonadia</taxon>
        <taxon>Geobacterales</taxon>
        <taxon>Geobacteraceae</taxon>
        <taxon>Geomonas</taxon>
    </lineage>
</organism>
<dbReference type="EMBL" id="CP076723">
    <property type="protein sequence ID" value="QWV93867.1"/>
    <property type="molecule type" value="Genomic_DNA"/>
</dbReference>
<reference evidence="1 2" key="1">
    <citation type="submission" date="2021-06" db="EMBL/GenBank/DDBJ databases">
        <title>Gemonas diversity in paddy soil.</title>
        <authorList>
            <person name="Liu G."/>
        </authorList>
    </citation>
    <scope>NUCLEOTIDE SEQUENCE [LARGE SCALE GENOMIC DNA]</scope>
    <source>
        <strain evidence="1 2">RG10</strain>
    </source>
</reference>
<protein>
    <submittedName>
        <fullName evidence="1">Uncharacterized protein</fullName>
    </submittedName>
</protein>
<evidence type="ECO:0000313" key="1">
    <source>
        <dbReference type="EMBL" id="QWV93867.1"/>
    </source>
</evidence>
<dbReference type="Proteomes" id="UP000683557">
    <property type="component" value="Chromosome"/>
</dbReference>
<gene>
    <name evidence="1" type="ORF">KP004_01340</name>
</gene>
<dbReference type="RefSeq" id="WP_216800605.1">
    <property type="nucleotide sequence ID" value="NZ_CP076723.1"/>
</dbReference>